<comment type="caution">
    <text evidence="2">The sequence shown here is derived from an EMBL/GenBank/DDBJ whole genome shotgun (WGS) entry which is preliminary data.</text>
</comment>
<accession>A0ABN0IIV6</accession>
<feature type="compositionally biased region" description="Basic and acidic residues" evidence="1">
    <location>
        <begin position="308"/>
        <end position="320"/>
    </location>
</feature>
<keyword evidence="3" id="KW-1185">Reference proteome</keyword>
<protein>
    <submittedName>
        <fullName evidence="2">Uncharacterized protein</fullName>
    </submittedName>
</protein>
<feature type="region of interest" description="Disordered" evidence="1">
    <location>
        <begin position="206"/>
        <end position="249"/>
    </location>
</feature>
<evidence type="ECO:0000313" key="3">
    <source>
        <dbReference type="Proteomes" id="UP000010412"/>
    </source>
</evidence>
<reference evidence="2 3" key="1">
    <citation type="submission" date="2012-05" db="EMBL/GenBank/DDBJ databases">
        <authorList>
            <person name="Weinstock G."/>
            <person name="Sodergren E."/>
            <person name="Lobos E.A."/>
            <person name="Fulton L."/>
            <person name="Fulton R."/>
            <person name="Courtney L."/>
            <person name="Fronick C."/>
            <person name="O'Laughlin M."/>
            <person name="Godfrey J."/>
            <person name="Wilson R.M."/>
            <person name="Miner T."/>
            <person name="Farmer C."/>
            <person name="Delehaunty K."/>
            <person name="Cordes M."/>
            <person name="Minx P."/>
            <person name="Tomlinson C."/>
            <person name="Chen J."/>
            <person name="Wollam A."/>
            <person name="Pepin K.H."/>
            <person name="Bhonagiri V."/>
            <person name="Zhang X."/>
            <person name="Suruliraj S."/>
            <person name="Warren W."/>
            <person name="Mitreva M."/>
            <person name="Mardis E.R."/>
            <person name="Wilson R.K."/>
        </authorList>
    </citation>
    <scope>NUCLEOTIDE SEQUENCE [LARGE SCALE GENOMIC DNA]</scope>
    <source>
        <strain evidence="2 3">KON</strain>
    </source>
</reference>
<evidence type="ECO:0000256" key="1">
    <source>
        <dbReference type="SAM" id="MobiDB-lite"/>
    </source>
</evidence>
<dbReference type="EMBL" id="AMEX01000039">
    <property type="protein sequence ID" value="EKY18226.1"/>
    <property type="molecule type" value="Genomic_DNA"/>
</dbReference>
<name>A0ABN0IIV6_9FIRM</name>
<sequence>MVHFFHMERRIIMKYFLALVGTLLCTSQSGFAISQYEIEQKPTQYQLAYSSDTERMYVDLSSIHTKQTAANYKTVQARLLSLYTKNNVIADYDTNFTFYSQQPNAPVTMTAWKISKPTFYAENGYPIDTLPQQRLAKDYGQHVAAPNSPSQRIGEFVYNTSKEMEKITYTYDNPYIPPQVFPPIVDQQTRTVLFGLMPPTDAVISTPMDRVIPAPPAPPTNMQPSLQPGHVGGPNPDSLGDRGRFSPNLNALQMGKFQPSNQNIALPDRQGPPGPQGFRDTKNRDGRNLNDNGHGRGRADMSPNSPNHDNHHNDGNRDNGGRNGGGRGNGGHGGGQGPH</sequence>
<organism evidence="2 3">
    <name type="scientific">Veillonella atypica KON</name>
    <dbReference type="NCBI Taxonomy" id="1128111"/>
    <lineage>
        <taxon>Bacteria</taxon>
        <taxon>Bacillati</taxon>
        <taxon>Bacillota</taxon>
        <taxon>Negativicutes</taxon>
        <taxon>Veillonellales</taxon>
        <taxon>Veillonellaceae</taxon>
        <taxon>Veillonella</taxon>
    </lineage>
</organism>
<feature type="region of interest" description="Disordered" evidence="1">
    <location>
        <begin position="261"/>
        <end position="339"/>
    </location>
</feature>
<dbReference type="Proteomes" id="UP000010412">
    <property type="component" value="Unassembled WGS sequence"/>
</dbReference>
<feature type="compositionally biased region" description="Gly residues" evidence="1">
    <location>
        <begin position="321"/>
        <end position="339"/>
    </location>
</feature>
<feature type="compositionally biased region" description="Basic and acidic residues" evidence="1">
    <location>
        <begin position="279"/>
        <end position="299"/>
    </location>
</feature>
<gene>
    <name evidence="2" type="ORF">HMPREF0870_01534</name>
</gene>
<evidence type="ECO:0000313" key="2">
    <source>
        <dbReference type="EMBL" id="EKY18226.1"/>
    </source>
</evidence>
<proteinExistence type="predicted"/>